<protein>
    <submittedName>
        <fullName evidence="8">Uncharacterized protein</fullName>
    </submittedName>
</protein>
<evidence type="ECO:0000256" key="4">
    <source>
        <dbReference type="ARBA" id="ARBA00022989"/>
    </source>
</evidence>
<comment type="similarity">
    <text evidence="2">Belongs to the EI24 family.</text>
</comment>
<dbReference type="PANTHER" id="PTHR21389:SF0">
    <property type="entry name" value="ETOPOSIDE-INDUCED PROTEIN 2.4 HOMOLOG"/>
    <property type="match status" value="1"/>
</dbReference>
<dbReference type="GO" id="GO:0005783">
    <property type="term" value="C:endoplasmic reticulum"/>
    <property type="evidence" value="ECO:0007669"/>
    <property type="project" value="TreeGrafter"/>
</dbReference>
<keyword evidence="9" id="KW-1185">Reference proteome</keyword>
<proteinExistence type="inferred from homology"/>
<dbReference type="KEGG" id="epa:110246741"/>
<dbReference type="GeneID" id="110246741"/>
<dbReference type="Pfam" id="PF07264">
    <property type="entry name" value="EI24"/>
    <property type="match status" value="1"/>
</dbReference>
<dbReference type="InterPro" id="IPR059112">
    <property type="entry name" value="CysZ/EI24"/>
</dbReference>
<feature type="region of interest" description="Disordered" evidence="6">
    <location>
        <begin position="45"/>
        <end position="65"/>
    </location>
</feature>
<dbReference type="GO" id="GO:0016236">
    <property type="term" value="P:macroautophagy"/>
    <property type="evidence" value="ECO:0007669"/>
    <property type="project" value="TreeGrafter"/>
</dbReference>
<dbReference type="PANTHER" id="PTHR21389">
    <property type="entry name" value="P53 INDUCED PROTEIN"/>
    <property type="match status" value="1"/>
</dbReference>
<evidence type="ECO:0000256" key="3">
    <source>
        <dbReference type="ARBA" id="ARBA00022692"/>
    </source>
</evidence>
<feature type="transmembrane region" description="Helical" evidence="7">
    <location>
        <begin position="207"/>
        <end position="228"/>
    </location>
</feature>
<dbReference type="EnsemblMetazoa" id="XM_028661400.1">
    <property type="protein sequence ID" value="XP_028517201.1"/>
    <property type="gene ID" value="LOC110246741"/>
</dbReference>
<dbReference type="GO" id="GO:0016020">
    <property type="term" value="C:membrane"/>
    <property type="evidence" value="ECO:0007669"/>
    <property type="project" value="UniProtKB-SubCell"/>
</dbReference>
<keyword evidence="5 7" id="KW-0472">Membrane</keyword>
<accession>A0A913YSV9</accession>
<evidence type="ECO:0000256" key="5">
    <source>
        <dbReference type="ARBA" id="ARBA00023136"/>
    </source>
</evidence>
<organism evidence="8 9">
    <name type="scientific">Exaiptasia diaphana</name>
    <name type="common">Tropical sea anemone</name>
    <name type="synonym">Aiptasia pulchella</name>
    <dbReference type="NCBI Taxonomy" id="2652724"/>
    <lineage>
        <taxon>Eukaryota</taxon>
        <taxon>Metazoa</taxon>
        <taxon>Cnidaria</taxon>
        <taxon>Anthozoa</taxon>
        <taxon>Hexacorallia</taxon>
        <taxon>Actiniaria</taxon>
        <taxon>Aiptasiidae</taxon>
        <taxon>Exaiptasia</taxon>
    </lineage>
</organism>
<evidence type="ECO:0000256" key="6">
    <source>
        <dbReference type="SAM" id="MobiDB-lite"/>
    </source>
</evidence>
<dbReference type="AlphaFoldDB" id="A0A913YSV9"/>
<evidence type="ECO:0000256" key="2">
    <source>
        <dbReference type="ARBA" id="ARBA00010970"/>
    </source>
</evidence>
<evidence type="ECO:0000256" key="7">
    <source>
        <dbReference type="SAM" id="Phobius"/>
    </source>
</evidence>
<dbReference type="Proteomes" id="UP000887567">
    <property type="component" value="Unplaced"/>
</dbReference>
<reference evidence="8" key="1">
    <citation type="submission" date="2022-11" db="UniProtKB">
        <authorList>
            <consortium name="EnsemblMetazoa"/>
        </authorList>
    </citation>
    <scope>IDENTIFICATION</scope>
</reference>
<evidence type="ECO:0000313" key="9">
    <source>
        <dbReference type="Proteomes" id="UP000887567"/>
    </source>
</evidence>
<feature type="transmembrane region" description="Helical" evidence="7">
    <location>
        <begin position="119"/>
        <end position="142"/>
    </location>
</feature>
<keyword evidence="4 7" id="KW-1133">Transmembrane helix</keyword>
<name>A0A913YSV9_EXADI</name>
<sequence>MSEFKPILVGFGYGLKDSILGMTAIFRIDDAIEQKYEEKQRKLAEYQRQHRGTRTRPKQEKSSSSKQILKNMIQCCLLNGGIFWLSIFLFENYIIPILQWITRNIFELVSGSTSQHSNVWFWMGPALSYVFGALWVLPLFWLSKPLNSLWFQEIADMAYRKNRGRPLALVHIARGESVSSYFSRSIADFAFSILLQTFFLLQGLVVSFLPVVGMIASLGHMCLLYSLYSFEYKWVNMVLAYADIFYFLFQGVSVLTLMFSFHSQFPIKIFAAVVWLTNKVFHKSMTRQTDTSKLTATPSDSG</sequence>
<evidence type="ECO:0000256" key="1">
    <source>
        <dbReference type="ARBA" id="ARBA00004141"/>
    </source>
</evidence>
<evidence type="ECO:0000313" key="8">
    <source>
        <dbReference type="EnsemblMetazoa" id="XP_028517201.1"/>
    </source>
</evidence>
<dbReference type="RefSeq" id="XP_028517201.1">
    <property type="nucleotide sequence ID" value="XM_028661400.1"/>
</dbReference>
<dbReference type="OMA" id="WITRNIF"/>
<feature type="transmembrane region" description="Helical" evidence="7">
    <location>
        <begin position="76"/>
        <end position="99"/>
    </location>
</feature>
<comment type="subcellular location">
    <subcellularLocation>
        <location evidence="1">Membrane</location>
        <topology evidence="1">Multi-pass membrane protein</topology>
    </subcellularLocation>
</comment>
<keyword evidence="3 7" id="KW-0812">Transmembrane</keyword>
<feature type="transmembrane region" description="Helical" evidence="7">
    <location>
        <begin position="240"/>
        <end position="259"/>
    </location>
</feature>
<dbReference type="OrthoDB" id="266518at2759"/>